<proteinExistence type="predicted"/>
<evidence type="ECO:0000256" key="12">
    <source>
        <dbReference type="ARBA" id="ARBA00048202"/>
    </source>
</evidence>
<organism evidence="15 16">
    <name type="scientific">Leptonema illini</name>
    <dbReference type="NCBI Taxonomy" id="183"/>
    <lineage>
        <taxon>Bacteria</taxon>
        <taxon>Pseudomonadati</taxon>
        <taxon>Spirochaetota</taxon>
        <taxon>Spirochaetia</taxon>
        <taxon>Leptospirales</taxon>
        <taxon>Leptospiraceae</taxon>
        <taxon>Leptonema</taxon>
    </lineage>
</organism>
<keyword evidence="10" id="KW-0520">NAD</keyword>
<sequence length="104" mass="10946">MGLHEIIMLVTVFVISIFLGFELISKVPPTLHTPLMSGSNAISGITVVGALVSAGAGGPNLVTIFGYETSISSILGFVAIVFATINVVGGYLVTDRMTRMFKKK</sequence>
<evidence type="ECO:0000256" key="3">
    <source>
        <dbReference type="ARBA" id="ARBA00012943"/>
    </source>
</evidence>
<evidence type="ECO:0000256" key="1">
    <source>
        <dbReference type="ARBA" id="ARBA00003943"/>
    </source>
</evidence>
<comment type="function">
    <text evidence="1">The transhydrogenation between NADH and NADP is coupled to respiration and ATP hydrolysis and functions as a proton pump across the membrane.</text>
</comment>
<evidence type="ECO:0000256" key="13">
    <source>
        <dbReference type="SAM" id="Phobius"/>
    </source>
</evidence>
<dbReference type="GO" id="GO:0008750">
    <property type="term" value="F:proton-translocating NAD(P)+ transhydrogenase activity"/>
    <property type="evidence" value="ECO:0007669"/>
    <property type="project" value="UniProtKB-EC"/>
</dbReference>
<evidence type="ECO:0000256" key="5">
    <source>
        <dbReference type="ARBA" id="ARBA00022519"/>
    </source>
</evidence>
<dbReference type="GO" id="GO:0050661">
    <property type="term" value="F:NADP binding"/>
    <property type="evidence" value="ECO:0007669"/>
    <property type="project" value="TreeGrafter"/>
</dbReference>
<evidence type="ECO:0000256" key="8">
    <source>
        <dbReference type="ARBA" id="ARBA00022967"/>
    </source>
</evidence>
<evidence type="ECO:0000256" key="4">
    <source>
        <dbReference type="ARBA" id="ARBA00022475"/>
    </source>
</evidence>
<keyword evidence="5" id="KW-0997">Cell inner membrane</keyword>
<accession>A0A833H5C8</accession>
<evidence type="ECO:0000256" key="7">
    <source>
        <dbReference type="ARBA" id="ARBA00022857"/>
    </source>
</evidence>
<dbReference type="AlphaFoldDB" id="A0A833H5C8"/>
<comment type="catalytic activity">
    <reaction evidence="12">
        <text>NAD(+) + NADPH + H(+)(in) = NADH + NADP(+) + H(+)(out)</text>
        <dbReference type="Rhea" id="RHEA:47992"/>
        <dbReference type="ChEBI" id="CHEBI:15378"/>
        <dbReference type="ChEBI" id="CHEBI:57540"/>
        <dbReference type="ChEBI" id="CHEBI:57783"/>
        <dbReference type="ChEBI" id="CHEBI:57945"/>
        <dbReference type="ChEBI" id="CHEBI:58349"/>
        <dbReference type="EC" id="7.1.1.1"/>
    </reaction>
</comment>
<feature type="transmembrane region" description="Helical" evidence="13">
    <location>
        <begin position="45"/>
        <end position="67"/>
    </location>
</feature>
<dbReference type="GO" id="GO:0005886">
    <property type="term" value="C:plasma membrane"/>
    <property type="evidence" value="ECO:0007669"/>
    <property type="project" value="UniProtKB-SubCell"/>
</dbReference>
<protein>
    <recommendedName>
        <fullName evidence="3">proton-translocating NAD(P)(+) transhydrogenase</fullName>
        <ecNumber evidence="3">7.1.1.1</ecNumber>
    </recommendedName>
</protein>
<gene>
    <name evidence="15" type="ORF">F9K24_01785</name>
</gene>
<dbReference type="PANTHER" id="PTHR10160:SF19">
    <property type="entry name" value="PROTON-TRANSLOCATING NAD(P)(+) TRANSHYDROGENASE"/>
    <property type="match status" value="1"/>
</dbReference>
<evidence type="ECO:0000256" key="9">
    <source>
        <dbReference type="ARBA" id="ARBA00022989"/>
    </source>
</evidence>
<dbReference type="InterPro" id="IPR024605">
    <property type="entry name" value="NADP_transhyd_a_C"/>
</dbReference>
<evidence type="ECO:0000256" key="10">
    <source>
        <dbReference type="ARBA" id="ARBA00023027"/>
    </source>
</evidence>
<evidence type="ECO:0000256" key="2">
    <source>
        <dbReference type="ARBA" id="ARBA00004429"/>
    </source>
</evidence>
<reference evidence="15 16" key="1">
    <citation type="submission" date="2019-10" db="EMBL/GenBank/DDBJ databases">
        <title>Extracellular Electron Transfer in a Candidatus Methanoperedens spp. Enrichment Culture.</title>
        <authorList>
            <person name="Berger S."/>
            <person name="Rangel Shaw D."/>
            <person name="Berben T."/>
            <person name="In 'T Zandt M."/>
            <person name="Frank J."/>
            <person name="Reimann J."/>
            <person name="Jetten M.S.M."/>
            <person name="Welte C.U."/>
        </authorList>
    </citation>
    <scope>NUCLEOTIDE SEQUENCE [LARGE SCALE GENOMIC DNA]</scope>
    <source>
        <strain evidence="15">SB12</strain>
    </source>
</reference>
<evidence type="ECO:0000256" key="11">
    <source>
        <dbReference type="ARBA" id="ARBA00023136"/>
    </source>
</evidence>
<keyword evidence="9 13" id="KW-1133">Transmembrane helix</keyword>
<keyword evidence="11 13" id="KW-0472">Membrane</keyword>
<feature type="transmembrane region" description="Helical" evidence="13">
    <location>
        <begin position="73"/>
        <end position="94"/>
    </location>
</feature>
<evidence type="ECO:0000313" key="15">
    <source>
        <dbReference type="EMBL" id="KAB2935484.1"/>
    </source>
</evidence>
<keyword evidence="4" id="KW-1003">Cell membrane</keyword>
<dbReference type="Pfam" id="PF12769">
    <property type="entry name" value="PNTB_4TM"/>
    <property type="match status" value="1"/>
</dbReference>
<dbReference type="EMBL" id="WBUI01000001">
    <property type="protein sequence ID" value="KAB2935484.1"/>
    <property type="molecule type" value="Genomic_DNA"/>
</dbReference>
<keyword evidence="6 13" id="KW-0812">Transmembrane</keyword>
<comment type="subcellular location">
    <subcellularLocation>
        <location evidence="2">Cell inner membrane</location>
        <topology evidence="2">Multi-pass membrane protein</topology>
    </subcellularLocation>
</comment>
<keyword evidence="8" id="KW-1278">Translocase</keyword>
<feature type="domain" description="NAD(P) transhydrogenase alpha subunit C-terminal" evidence="14">
    <location>
        <begin position="10"/>
        <end position="103"/>
    </location>
</feature>
<feature type="transmembrane region" description="Helical" evidence="13">
    <location>
        <begin position="6"/>
        <end position="24"/>
    </location>
</feature>
<evidence type="ECO:0000256" key="6">
    <source>
        <dbReference type="ARBA" id="ARBA00022692"/>
    </source>
</evidence>
<comment type="caution">
    <text evidence="15">The sequence shown here is derived from an EMBL/GenBank/DDBJ whole genome shotgun (WGS) entry which is preliminary data.</text>
</comment>
<dbReference type="PANTHER" id="PTHR10160">
    <property type="entry name" value="NAD(P) TRANSHYDROGENASE"/>
    <property type="match status" value="1"/>
</dbReference>
<keyword evidence="7" id="KW-0521">NADP</keyword>
<dbReference type="EC" id="7.1.1.1" evidence="3"/>
<dbReference type="Proteomes" id="UP000460298">
    <property type="component" value="Unassembled WGS sequence"/>
</dbReference>
<evidence type="ECO:0000313" key="16">
    <source>
        <dbReference type="Proteomes" id="UP000460298"/>
    </source>
</evidence>
<dbReference type="GO" id="GO:0006740">
    <property type="term" value="P:NADPH regeneration"/>
    <property type="evidence" value="ECO:0007669"/>
    <property type="project" value="TreeGrafter"/>
</dbReference>
<name>A0A833H5C8_9LEPT</name>
<evidence type="ECO:0000259" key="14">
    <source>
        <dbReference type="Pfam" id="PF12769"/>
    </source>
</evidence>